<keyword evidence="3 10" id="KW-0812">Transmembrane</keyword>
<evidence type="ECO:0000256" key="1">
    <source>
        <dbReference type="ARBA" id="ARBA00004651"/>
    </source>
</evidence>
<dbReference type="CDD" id="cd00637">
    <property type="entry name" value="7tm_classA_rhodopsin-like"/>
    <property type="match status" value="1"/>
</dbReference>
<protein>
    <submittedName>
        <fullName evidence="13">Uncharacterized protein LOC100177887</fullName>
    </submittedName>
</protein>
<proteinExistence type="evidence at transcript level"/>
<evidence type="ECO:0000313" key="13">
    <source>
        <dbReference type="EMBL" id="CAB3262030.1"/>
    </source>
</evidence>
<evidence type="ECO:0000256" key="9">
    <source>
        <dbReference type="ARBA" id="ARBA00023224"/>
    </source>
</evidence>
<dbReference type="Gene3D" id="1.20.1070.10">
    <property type="entry name" value="Rhodopsin 7-helix transmembrane proteins"/>
    <property type="match status" value="1"/>
</dbReference>
<evidence type="ECO:0000256" key="8">
    <source>
        <dbReference type="ARBA" id="ARBA00023180"/>
    </source>
</evidence>
<feature type="transmembrane region" description="Helical" evidence="10">
    <location>
        <begin position="338"/>
        <end position="363"/>
    </location>
</feature>
<feature type="transmembrane region" description="Helical" evidence="10">
    <location>
        <begin position="424"/>
        <end position="452"/>
    </location>
</feature>
<evidence type="ECO:0000256" key="10">
    <source>
        <dbReference type="SAM" id="Phobius"/>
    </source>
</evidence>
<keyword evidence="9" id="KW-0807">Transducer</keyword>
<organism evidence="13">
    <name type="scientific">Phallusia mammillata</name>
    <dbReference type="NCBI Taxonomy" id="59560"/>
    <lineage>
        <taxon>Eukaryota</taxon>
        <taxon>Metazoa</taxon>
        <taxon>Chordata</taxon>
        <taxon>Tunicata</taxon>
        <taxon>Ascidiacea</taxon>
        <taxon>Phlebobranchia</taxon>
        <taxon>Ascidiidae</taxon>
        <taxon>Phallusia</taxon>
    </lineage>
</organism>
<feature type="transmembrane region" description="Helical" evidence="10">
    <location>
        <begin position="383"/>
        <end position="404"/>
    </location>
</feature>
<gene>
    <name evidence="13" type="primary">LOC100177887</name>
</gene>
<evidence type="ECO:0000256" key="7">
    <source>
        <dbReference type="ARBA" id="ARBA00023170"/>
    </source>
</evidence>
<keyword evidence="6 10" id="KW-0472">Membrane</keyword>
<evidence type="ECO:0000259" key="12">
    <source>
        <dbReference type="PROSITE" id="PS50262"/>
    </source>
</evidence>
<feature type="transmembrane region" description="Helical" evidence="10">
    <location>
        <begin position="265"/>
        <end position="289"/>
    </location>
</feature>
<name>A0A6F9DHA1_9ASCI</name>
<feature type="transmembrane region" description="Helical" evidence="10">
    <location>
        <begin position="482"/>
        <end position="506"/>
    </location>
</feature>
<dbReference type="InterPro" id="IPR000276">
    <property type="entry name" value="GPCR_Rhodpsn"/>
</dbReference>
<evidence type="ECO:0000256" key="3">
    <source>
        <dbReference type="ARBA" id="ARBA00022692"/>
    </source>
</evidence>
<evidence type="ECO:0000256" key="5">
    <source>
        <dbReference type="ARBA" id="ARBA00023040"/>
    </source>
</evidence>
<dbReference type="SUPFAM" id="SSF81321">
    <property type="entry name" value="Family A G protein-coupled receptor-like"/>
    <property type="match status" value="1"/>
</dbReference>
<dbReference type="AlphaFoldDB" id="A0A6F9DHA1"/>
<reference evidence="13" key="1">
    <citation type="submission" date="2020-04" db="EMBL/GenBank/DDBJ databases">
        <authorList>
            <person name="Neveu A P."/>
        </authorList>
    </citation>
    <scope>NUCLEOTIDE SEQUENCE</scope>
    <source>
        <tissue evidence="13">Whole embryo</tissue>
    </source>
</reference>
<feature type="signal peptide" evidence="11">
    <location>
        <begin position="1"/>
        <end position="22"/>
    </location>
</feature>
<keyword evidence="8" id="KW-0325">Glycoprotein</keyword>
<keyword evidence="7" id="KW-0675">Receptor</keyword>
<sequence>MDISLWYFSFVGMAILRSEVIAVTVEKSGLLRNASVTQENVNIQTCKIDNKNPYLGNPLEPECCNQTYEHYQKYWVLHSIHFVEFVEKLKEGGCPQLEILCKERVFDFTRYSSLVYDRTCNRSAFEDRCLPVVQATVGPNYVSWNSSMAALRKTNLTLKSLEDECIQVALFDAASLAKTKPFGYFHEIKRLFLPFCEFVWCGVDAENINRLDVSAWLCIPSWCKTSLIVITVFCGILAAVILFANGLVIVTFLNNHKLRNSQGIYKLSLAIADLLVGAVVIPTFASSLFKITSYREYMGQPYYDVPRNANVVRFENFTRYDSIPHYPGGGAANHFELWYLNFVGFITTFSLSVSIYTLAIAGIDRLAVVNYPLKYTRDKAKKWAKRACFVIWILAIVCSCVPIFEKTLRYDLVASVLITPTGVTALYLYIVGFALPLLLLWSISIATLIITLKHGKQRKKLQGQLSRQAGKRASTEVRLAKTLIIMVGVFTLSMVPVLVAIITPFFSTSISFIRPQLLNAQSASAFNTFEFITVVILSCNSLWNIFIYNSRNKDFRNAAVGTLRKFKILCGSRVRWFIQRSSRSLASVTSATKSTNLPSVSKDRSVADSRL</sequence>
<dbReference type="GO" id="GO:0005886">
    <property type="term" value="C:plasma membrane"/>
    <property type="evidence" value="ECO:0007669"/>
    <property type="project" value="UniProtKB-SubCell"/>
</dbReference>
<feature type="transmembrane region" description="Helical" evidence="10">
    <location>
        <begin position="526"/>
        <end position="547"/>
    </location>
</feature>
<evidence type="ECO:0000256" key="4">
    <source>
        <dbReference type="ARBA" id="ARBA00022989"/>
    </source>
</evidence>
<dbReference type="PANTHER" id="PTHR24246:SF27">
    <property type="entry name" value="ADENOSINE RECEPTOR, ISOFORM A"/>
    <property type="match status" value="1"/>
</dbReference>
<dbReference type="EMBL" id="LR786548">
    <property type="protein sequence ID" value="CAB3262030.1"/>
    <property type="molecule type" value="mRNA"/>
</dbReference>
<dbReference type="Pfam" id="PF00001">
    <property type="entry name" value="7tm_1"/>
    <property type="match status" value="1"/>
</dbReference>
<comment type="subcellular location">
    <subcellularLocation>
        <location evidence="1">Cell membrane</location>
        <topology evidence="1">Multi-pass membrane protein</topology>
    </subcellularLocation>
</comment>
<dbReference type="PRINTS" id="PR00237">
    <property type="entry name" value="GPCRRHODOPSN"/>
</dbReference>
<accession>A0A6F9DHA1</accession>
<feature type="domain" description="G-protein coupled receptors family 1 profile" evidence="12">
    <location>
        <begin position="244"/>
        <end position="548"/>
    </location>
</feature>
<feature type="transmembrane region" description="Helical" evidence="10">
    <location>
        <begin position="227"/>
        <end position="253"/>
    </location>
</feature>
<keyword evidence="2" id="KW-1003">Cell membrane</keyword>
<dbReference type="PROSITE" id="PS50262">
    <property type="entry name" value="G_PROTEIN_RECEP_F1_2"/>
    <property type="match status" value="1"/>
</dbReference>
<feature type="chain" id="PRO_5026103493" evidence="11">
    <location>
        <begin position="23"/>
        <end position="611"/>
    </location>
</feature>
<evidence type="ECO:0000256" key="6">
    <source>
        <dbReference type="ARBA" id="ARBA00023136"/>
    </source>
</evidence>
<keyword evidence="11" id="KW-0732">Signal</keyword>
<dbReference type="SMART" id="SM01381">
    <property type="entry name" value="7TM_GPCR_Srsx"/>
    <property type="match status" value="1"/>
</dbReference>
<keyword evidence="4 10" id="KW-1133">Transmembrane helix</keyword>
<evidence type="ECO:0000256" key="2">
    <source>
        <dbReference type="ARBA" id="ARBA00022475"/>
    </source>
</evidence>
<dbReference type="GO" id="GO:0004930">
    <property type="term" value="F:G protein-coupled receptor activity"/>
    <property type="evidence" value="ECO:0007669"/>
    <property type="project" value="UniProtKB-KW"/>
</dbReference>
<evidence type="ECO:0000256" key="11">
    <source>
        <dbReference type="SAM" id="SignalP"/>
    </source>
</evidence>
<keyword evidence="5" id="KW-0297">G-protein coupled receptor</keyword>
<dbReference type="InterPro" id="IPR017452">
    <property type="entry name" value="GPCR_Rhodpsn_7TM"/>
</dbReference>
<dbReference type="PANTHER" id="PTHR24246">
    <property type="entry name" value="OLFACTORY RECEPTOR AND ADENOSINE RECEPTOR"/>
    <property type="match status" value="1"/>
</dbReference>